<keyword evidence="1" id="KW-0597">Phosphoprotein</keyword>
<dbReference type="SUPFAM" id="SSF57903">
    <property type="entry name" value="FYVE/PHD zinc finger"/>
    <property type="match status" value="1"/>
</dbReference>
<dbReference type="InterPro" id="IPR057946">
    <property type="entry name" value="TPR_ZFYVE26"/>
</dbReference>
<evidence type="ECO:0000256" key="3">
    <source>
        <dbReference type="ARBA" id="ARBA00022771"/>
    </source>
</evidence>
<reference evidence="8 9" key="1">
    <citation type="journal article" date="2021" name="BMC Biol.">
        <title>Horizontally acquired antibacterial genes associated with adaptive radiation of ladybird beetles.</title>
        <authorList>
            <person name="Li H.S."/>
            <person name="Tang X.F."/>
            <person name="Huang Y.H."/>
            <person name="Xu Z.Y."/>
            <person name="Chen M.L."/>
            <person name="Du X.Y."/>
            <person name="Qiu B.Y."/>
            <person name="Chen P.T."/>
            <person name="Zhang W."/>
            <person name="Slipinski A."/>
            <person name="Escalona H.E."/>
            <person name="Waterhouse R.M."/>
            <person name="Zwick A."/>
            <person name="Pang H."/>
        </authorList>
    </citation>
    <scope>NUCLEOTIDE SEQUENCE [LARGE SCALE GENOMIC DNA]</scope>
    <source>
        <strain evidence="8">SYSU2018</strain>
    </source>
</reference>
<keyword evidence="4" id="KW-0862">Zinc</keyword>
<evidence type="ECO:0000256" key="6">
    <source>
        <dbReference type="SAM" id="MobiDB-lite"/>
    </source>
</evidence>
<dbReference type="InterPro" id="IPR000306">
    <property type="entry name" value="Znf_FYVE"/>
</dbReference>
<dbReference type="AlphaFoldDB" id="A0ABD2P8S8"/>
<feature type="domain" description="FYVE-type" evidence="7">
    <location>
        <begin position="97"/>
        <end position="157"/>
    </location>
</feature>
<dbReference type="InterPro" id="IPR017455">
    <property type="entry name" value="Znf_FYVE-rel"/>
</dbReference>
<proteinExistence type="predicted"/>
<dbReference type="EMBL" id="JABFTP020000185">
    <property type="protein sequence ID" value="KAL3287111.1"/>
    <property type="molecule type" value="Genomic_DNA"/>
</dbReference>
<keyword evidence="2" id="KW-0479">Metal-binding</keyword>
<evidence type="ECO:0000256" key="2">
    <source>
        <dbReference type="ARBA" id="ARBA00022723"/>
    </source>
</evidence>
<gene>
    <name evidence="8" type="ORF">HHI36_001592</name>
</gene>
<feature type="compositionally biased region" description="Polar residues" evidence="6">
    <location>
        <begin position="387"/>
        <end position="403"/>
    </location>
</feature>
<evidence type="ECO:0000256" key="5">
    <source>
        <dbReference type="PROSITE-ProRule" id="PRU00091"/>
    </source>
</evidence>
<sequence>MLLMNTKFDKLATVLEVCKKELSQSDFKEVISIEKIDEILRAYAEKSLDFRVVTQPFPRVLRSPELKFIESLDSVNSEKKSFIMPEEIPTKDQWIPNSEALECMCCQNVIFSMFNRRHHCRRCGRVVCYTCSLKRMEVPLYGDIAVRVCKDCYELTMEESISSETISTRSGLNESWLLTDDEEHNRIIREEFSYEHAPSVSLCLSILKYHSHTIEYPKFLLDQCNNLLKLLNPSQGLAQEIDYLLVIRMLKSLAMAAKMMSQECSLLSGLSMADKFLNQADLLGLFSERGCLNLLPISSNNQILNINTSLLRRLRDKLLENEQWNLALEVSTKAGLDRTGVFAAWGKSCLKAGSLTKAREKFQRCLDKRGRYESYSESIPEMDSTDEGSLSGSSRNLNKSSNELSEKKPLKNPPLLDEIIHILELKTAVIDRNIVDEIVVSGVTASTTTLNQSSSIVQKDPAISILNKLRNLDHIAAGRYYFPTDRKVQTSFATNRPIVDTVFYNECIFYLSRYGSHQSLLEFYLKHCELDQALQYVVDNNMGSELFIDIYMRCLKDGLVNILQENIAKIDSTLDLWKNYLRQLCHHLEKQKLLHCLYQLQLFMGDYMRAAMTCIRFYQENTYNFSDLSRKNNFLLKAEEHMKQIHEQEQWVEVAPVRNISTSSMESFEEKSITNPSLVMKLDTKNINSYLNTIWRQNEVSSFLADCEAAGMEPMRILESILPEDSDSNPDNTVPTLFGSNMDKVRIAILILVTSVQMEQGFRIVLRLIQDFKLRPGTVYCQTGKHLAKLQKYESIMELVQCIRKESNEDKILSEICDEMLTLAVATLTKEKAPAARVEDLIKLITDRGTKISAYIEAKQLKTAYFFAVRFKRMSDIRRILREAELNNQPSIKTLCVKVLQAHSQLPSNLKE</sequence>
<dbReference type="InterPro" id="IPR011011">
    <property type="entry name" value="Znf_FYVE_PHD"/>
</dbReference>
<evidence type="ECO:0000313" key="9">
    <source>
        <dbReference type="Proteomes" id="UP001516400"/>
    </source>
</evidence>
<comment type="caution">
    <text evidence="8">The sequence shown here is derived from an EMBL/GenBank/DDBJ whole genome shotgun (WGS) entry which is preliminary data.</text>
</comment>
<dbReference type="InterPro" id="IPR013083">
    <property type="entry name" value="Znf_RING/FYVE/PHD"/>
</dbReference>
<dbReference type="InterPro" id="IPR028730">
    <property type="entry name" value="ZFYVE26"/>
</dbReference>
<keyword evidence="9" id="KW-1185">Reference proteome</keyword>
<dbReference type="GO" id="GO:0008270">
    <property type="term" value="F:zinc ion binding"/>
    <property type="evidence" value="ECO:0007669"/>
    <property type="project" value="UniProtKB-KW"/>
</dbReference>
<dbReference type="Proteomes" id="UP001516400">
    <property type="component" value="Unassembled WGS sequence"/>
</dbReference>
<dbReference type="Pfam" id="PF01363">
    <property type="entry name" value="FYVE"/>
    <property type="match status" value="1"/>
</dbReference>
<name>A0ABD2P8S8_9CUCU</name>
<dbReference type="Pfam" id="PF25569">
    <property type="entry name" value="TPR_ZFYVE26"/>
    <property type="match status" value="1"/>
</dbReference>
<keyword evidence="3 5" id="KW-0863">Zinc-finger</keyword>
<dbReference type="PROSITE" id="PS50178">
    <property type="entry name" value="ZF_FYVE"/>
    <property type="match status" value="1"/>
</dbReference>
<evidence type="ECO:0000256" key="1">
    <source>
        <dbReference type="ARBA" id="ARBA00022553"/>
    </source>
</evidence>
<evidence type="ECO:0000313" key="8">
    <source>
        <dbReference type="EMBL" id="KAL3287111.1"/>
    </source>
</evidence>
<dbReference type="SMART" id="SM00064">
    <property type="entry name" value="FYVE"/>
    <property type="match status" value="1"/>
</dbReference>
<dbReference type="Gene3D" id="3.30.40.10">
    <property type="entry name" value="Zinc/RING finger domain, C3HC4 (zinc finger)"/>
    <property type="match status" value="1"/>
</dbReference>
<evidence type="ECO:0000259" key="7">
    <source>
        <dbReference type="PROSITE" id="PS50178"/>
    </source>
</evidence>
<organism evidence="8 9">
    <name type="scientific">Cryptolaemus montrouzieri</name>
    <dbReference type="NCBI Taxonomy" id="559131"/>
    <lineage>
        <taxon>Eukaryota</taxon>
        <taxon>Metazoa</taxon>
        <taxon>Ecdysozoa</taxon>
        <taxon>Arthropoda</taxon>
        <taxon>Hexapoda</taxon>
        <taxon>Insecta</taxon>
        <taxon>Pterygota</taxon>
        <taxon>Neoptera</taxon>
        <taxon>Endopterygota</taxon>
        <taxon>Coleoptera</taxon>
        <taxon>Polyphaga</taxon>
        <taxon>Cucujiformia</taxon>
        <taxon>Coccinelloidea</taxon>
        <taxon>Coccinellidae</taxon>
        <taxon>Scymninae</taxon>
        <taxon>Scymnini</taxon>
        <taxon>Cryptolaemus</taxon>
    </lineage>
</organism>
<evidence type="ECO:0000256" key="4">
    <source>
        <dbReference type="ARBA" id="ARBA00022833"/>
    </source>
</evidence>
<dbReference type="PANTHER" id="PTHR46591">
    <property type="entry name" value="ZINC FINGER FYVE DOMAIN-CONTAINING PROTEIN 26"/>
    <property type="match status" value="1"/>
</dbReference>
<protein>
    <recommendedName>
        <fullName evidence="7">FYVE-type domain-containing protein</fullName>
    </recommendedName>
</protein>
<feature type="region of interest" description="Disordered" evidence="6">
    <location>
        <begin position="376"/>
        <end position="409"/>
    </location>
</feature>
<accession>A0ABD2P8S8</accession>
<dbReference type="PANTHER" id="PTHR46591:SF1">
    <property type="entry name" value="ZINC FINGER FYVE DOMAIN-CONTAINING PROTEIN 26"/>
    <property type="match status" value="1"/>
</dbReference>